<dbReference type="EMBL" id="GBXM01060654">
    <property type="protein sequence ID" value="JAH47923.1"/>
    <property type="molecule type" value="Transcribed_RNA"/>
</dbReference>
<organism evidence="1">
    <name type="scientific">Anguilla anguilla</name>
    <name type="common">European freshwater eel</name>
    <name type="synonym">Muraena anguilla</name>
    <dbReference type="NCBI Taxonomy" id="7936"/>
    <lineage>
        <taxon>Eukaryota</taxon>
        <taxon>Metazoa</taxon>
        <taxon>Chordata</taxon>
        <taxon>Craniata</taxon>
        <taxon>Vertebrata</taxon>
        <taxon>Euteleostomi</taxon>
        <taxon>Actinopterygii</taxon>
        <taxon>Neopterygii</taxon>
        <taxon>Teleostei</taxon>
        <taxon>Anguilliformes</taxon>
        <taxon>Anguillidae</taxon>
        <taxon>Anguilla</taxon>
    </lineage>
</organism>
<proteinExistence type="predicted"/>
<evidence type="ECO:0000313" key="1">
    <source>
        <dbReference type="EMBL" id="JAH47923.1"/>
    </source>
</evidence>
<name>A0A0E9T5J5_ANGAN</name>
<reference evidence="1" key="1">
    <citation type="submission" date="2014-11" db="EMBL/GenBank/DDBJ databases">
        <authorList>
            <person name="Amaro Gonzalez C."/>
        </authorList>
    </citation>
    <scope>NUCLEOTIDE SEQUENCE</scope>
</reference>
<accession>A0A0E9T5J5</accession>
<reference evidence="1" key="2">
    <citation type="journal article" date="2015" name="Fish Shellfish Immunol.">
        <title>Early steps in the European eel (Anguilla anguilla)-Vibrio vulnificus interaction in the gills: Role of the RtxA13 toxin.</title>
        <authorList>
            <person name="Callol A."/>
            <person name="Pajuelo D."/>
            <person name="Ebbesson L."/>
            <person name="Teles M."/>
            <person name="MacKenzie S."/>
            <person name="Amaro C."/>
        </authorList>
    </citation>
    <scope>NUCLEOTIDE SEQUENCE</scope>
</reference>
<protein>
    <submittedName>
        <fullName evidence="1">Uncharacterized protein</fullName>
    </submittedName>
</protein>
<dbReference type="AlphaFoldDB" id="A0A0E9T5J5"/>
<sequence>MMINRKGRRDVTSLPFCISFTLWKPNANVSEMAYATQCLDTVE</sequence>